<organism evidence="6 11">
    <name type="scientific">Acinetobacter cumulans</name>
    <dbReference type="NCBI Taxonomy" id="2136182"/>
    <lineage>
        <taxon>Bacteria</taxon>
        <taxon>Pseudomonadati</taxon>
        <taxon>Pseudomonadota</taxon>
        <taxon>Gammaproteobacteria</taxon>
        <taxon>Moraxellales</taxon>
        <taxon>Moraxellaceae</taxon>
        <taxon>Acinetobacter</taxon>
    </lineage>
</organism>
<dbReference type="EMBL" id="RCHD01000020">
    <property type="protein sequence ID" value="RLL35097.1"/>
    <property type="molecule type" value="Genomic_DNA"/>
</dbReference>
<evidence type="ECO:0000313" key="8">
    <source>
        <dbReference type="EMBL" id="RLL47248.1"/>
    </source>
</evidence>
<keyword evidence="5" id="KW-0143">Chaperone</keyword>
<evidence type="ECO:0000313" key="11">
    <source>
        <dbReference type="Proteomes" id="UP000281084"/>
    </source>
</evidence>
<accession>A0A3A8GLP1</accession>
<dbReference type="RefSeq" id="WP_106984050.1">
    <property type="nucleotide sequence ID" value="NZ_CP035934.2"/>
</dbReference>
<dbReference type="EMBL" id="RCHE01000013">
    <property type="protein sequence ID" value="RLL47248.1"/>
    <property type="molecule type" value="Genomic_DNA"/>
</dbReference>
<comment type="similarity">
    <text evidence="2">Belongs to the SdhE FAD assembly factor family.</text>
</comment>
<dbReference type="PANTHER" id="PTHR39585:SF1">
    <property type="entry name" value="FAD ASSEMBLY FACTOR SDHE"/>
    <property type="match status" value="1"/>
</dbReference>
<dbReference type="InterPro" id="IPR036714">
    <property type="entry name" value="SDH_sf"/>
</dbReference>
<evidence type="ECO:0000256" key="2">
    <source>
        <dbReference type="ARBA" id="ARBA00008571"/>
    </source>
</evidence>
<proteinExistence type="inferred from homology"/>
<name>A0A3A8GLP1_9GAMM</name>
<evidence type="ECO:0000256" key="3">
    <source>
        <dbReference type="ARBA" id="ARBA00019418"/>
    </source>
</evidence>
<reference evidence="6 11" key="2">
    <citation type="submission" date="2018-09" db="EMBL/GenBank/DDBJ databases">
        <title>The draft genome of Acinetobacter spp. strains.</title>
        <authorList>
            <person name="Qin J."/>
            <person name="Feng Y."/>
            <person name="Zong Z."/>
        </authorList>
    </citation>
    <scope>NUCLEOTIDE SEQUENCE [LARGE SCALE GENOMIC DNA]</scope>
    <source>
        <strain evidence="6 11">WCHAc060002</strain>
    </source>
</reference>
<dbReference type="Proteomes" id="UP000281084">
    <property type="component" value="Unassembled WGS sequence"/>
</dbReference>
<evidence type="ECO:0000256" key="4">
    <source>
        <dbReference type="ARBA" id="ARBA00022490"/>
    </source>
</evidence>
<evidence type="ECO:0000256" key="5">
    <source>
        <dbReference type="ARBA" id="ARBA00023186"/>
    </source>
</evidence>
<evidence type="ECO:0000256" key="1">
    <source>
        <dbReference type="ARBA" id="ARBA00004496"/>
    </source>
</evidence>
<dbReference type="GO" id="GO:0006105">
    <property type="term" value="P:succinate metabolic process"/>
    <property type="evidence" value="ECO:0007669"/>
    <property type="project" value="TreeGrafter"/>
</dbReference>
<evidence type="ECO:0000313" key="7">
    <source>
        <dbReference type="EMBL" id="RLL35097.1"/>
    </source>
</evidence>
<accession>A0A498D3M1</accession>
<evidence type="ECO:0000313" key="9">
    <source>
        <dbReference type="Proteomes" id="UP000267166"/>
    </source>
</evidence>
<keyword evidence="4" id="KW-0963">Cytoplasm</keyword>
<keyword evidence="10" id="KW-1185">Reference proteome</keyword>
<dbReference type="InterPro" id="IPR050531">
    <property type="entry name" value="SdhE_FAD_assembly_factor"/>
</dbReference>
<dbReference type="Pfam" id="PF03937">
    <property type="entry name" value="Sdh5"/>
    <property type="match status" value="1"/>
</dbReference>
<dbReference type="Proteomes" id="UP000267166">
    <property type="component" value="Unassembled WGS sequence"/>
</dbReference>
<dbReference type="PANTHER" id="PTHR39585">
    <property type="entry name" value="FAD ASSEMBLY FACTOR SDHE"/>
    <property type="match status" value="1"/>
</dbReference>
<dbReference type="EMBL" id="RAXZ01000003">
    <property type="protein sequence ID" value="RKG54801.1"/>
    <property type="molecule type" value="Genomic_DNA"/>
</dbReference>
<reference evidence="9 10" key="1">
    <citation type="submission" date="2018-09" db="EMBL/GenBank/DDBJ databases">
        <title>The draft genome of Acinetobacter sp. strains.</title>
        <authorList>
            <person name="Qin J."/>
            <person name="Feng Y."/>
            <person name="Zong Z."/>
        </authorList>
    </citation>
    <scope>NUCLEOTIDE SEQUENCE [LARGE SCALE GENOMIC DNA]</scope>
    <source>
        <strain evidence="8 10">WCHAc060001</strain>
        <strain evidence="7 9">WCHAc060003</strain>
    </source>
</reference>
<dbReference type="GO" id="GO:0005737">
    <property type="term" value="C:cytoplasm"/>
    <property type="evidence" value="ECO:0007669"/>
    <property type="project" value="UniProtKB-SubCell"/>
</dbReference>
<dbReference type="Proteomes" id="UP000273105">
    <property type="component" value="Unassembled WGS sequence"/>
</dbReference>
<dbReference type="InterPro" id="IPR005631">
    <property type="entry name" value="SDH"/>
</dbReference>
<protein>
    <recommendedName>
        <fullName evidence="3">FAD assembly factor SdhE</fullName>
    </recommendedName>
</protein>
<comment type="caution">
    <text evidence="6">The sequence shown here is derived from an EMBL/GenBank/DDBJ whole genome shotgun (WGS) entry which is preliminary data.</text>
</comment>
<gene>
    <name evidence="6" type="ORF">D7V64_04305</name>
    <name evidence="8" type="ORF">D9K79_07410</name>
    <name evidence="7" type="ORF">D9K80_09645</name>
</gene>
<evidence type="ECO:0000313" key="10">
    <source>
        <dbReference type="Proteomes" id="UP000273105"/>
    </source>
</evidence>
<comment type="subcellular location">
    <subcellularLocation>
        <location evidence="1">Cytoplasm</location>
    </subcellularLocation>
</comment>
<evidence type="ECO:0000313" key="6">
    <source>
        <dbReference type="EMBL" id="RKG54801.1"/>
    </source>
</evidence>
<dbReference type="SUPFAM" id="SSF109910">
    <property type="entry name" value="YgfY-like"/>
    <property type="match status" value="1"/>
</dbReference>
<dbReference type="AlphaFoldDB" id="A0A3A8GLP1"/>
<dbReference type="Gene3D" id="1.10.150.250">
    <property type="entry name" value="Flavinator of succinate dehydrogenase"/>
    <property type="match status" value="1"/>
</dbReference>
<sequence length="85" mass="10345">MTDDISLEERKVIYRARRGLKEIDVYFDPYVKNYYLQADQFEKDMFAELVAQEDPDLLDWFMEVSEPPRPELRDFIQKLKHYVHG</sequence>